<feature type="compositionally biased region" description="Basic and acidic residues" evidence="1">
    <location>
        <begin position="498"/>
        <end position="507"/>
    </location>
</feature>
<evidence type="ECO:0000313" key="2">
    <source>
        <dbReference type="Proteomes" id="UP000694867"/>
    </source>
</evidence>
<dbReference type="GeneID" id="100902864"/>
<evidence type="ECO:0000256" key="1">
    <source>
        <dbReference type="SAM" id="MobiDB-lite"/>
    </source>
</evidence>
<feature type="compositionally biased region" description="Basic and acidic residues" evidence="1">
    <location>
        <begin position="396"/>
        <end position="420"/>
    </location>
</feature>
<evidence type="ECO:0000313" key="3">
    <source>
        <dbReference type="RefSeq" id="XP_003738392.1"/>
    </source>
</evidence>
<dbReference type="Proteomes" id="UP000694867">
    <property type="component" value="Unplaced"/>
</dbReference>
<gene>
    <name evidence="3" type="primary">LOC100902864</name>
</gene>
<sequence>MGNQLTKNQLQALAKKEEVLIKLEGLRELRVIAEQYAKNDERAEEVKAKKAEKAITSKILDVVAQVLRLQALLDEGLKREEIEDNEVLGMLRTASLEARGKNYRNAARFWLQVVEAKPKEFAEGVTFQAAHEKLMALGSLLEKLDEVNLNEGEEGGRGESPFTSSVGESEPASDHQASPQPNQPSKCENSNKQQDEVSDSPTTEDPSTPNNGMESQRAAEATPRHQETQPNIIQNSQQHLPPRPPAVVPHATVAVPEHPHHQGGQQIVIPGISLYSVSPVQPGDDAIQFGSVEHVVHHPAVVHSIPATALAPTEMPSPNSMFVDREFDFIQDDLTIHTPVHQTAAVHMDPAVVYAAGATENGEGIMNGEERSTKAGAAAGSAAIQVKEASRNGYSGREDKERRSPQDNHRHSRGGEHEGGKGGFYRGMNGNKGGYNGDSNNNNNGRWTGHRSGHWNNRDRREGGYNGNGGGYGNGHSHSRHSNAYGGGNNGNPRNNSARREPTAQRV</sequence>
<proteinExistence type="predicted"/>
<feature type="region of interest" description="Disordered" evidence="1">
    <location>
        <begin position="151"/>
        <end position="228"/>
    </location>
</feature>
<dbReference type="KEGG" id="goe:100902864"/>
<organism evidence="2 3">
    <name type="scientific">Galendromus occidentalis</name>
    <name type="common">western predatory mite</name>
    <dbReference type="NCBI Taxonomy" id="34638"/>
    <lineage>
        <taxon>Eukaryota</taxon>
        <taxon>Metazoa</taxon>
        <taxon>Ecdysozoa</taxon>
        <taxon>Arthropoda</taxon>
        <taxon>Chelicerata</taxon>
        <taxon>Arachnida</taxon>
        <taxon>Acari</taxon>
        <taxon>Parasitiformes</taxon>
        <taxon>Mesostigmata</taxon>
        <taxon>Gamasina</taxon>
        <taxon>Phytoseioidea</taxon>
        <taxon>Phytoseiidae</taxon>
        <taxon>Typhlodrominae</taxon>
        <taxon>Galendromus</taxon>
    </lineage>
</organism>
<accession>A0AAJ6QNC2</accession>
<keyword evidence="2" id="KW-1185">Reference proteome</keyword>
<dbReference type="AlphaFoldDB" id="A0AAJ6QNC2"/>
<feature type="compositionally biased region" description="Polar residues" evidence="1">
    <location>
        <begin position="199"/>
        <end position="214"/>
    </location>
</feature>
<name>A0AAJ6QNC2_9ACAR</name>
<feature type="compositionally biased region" description="Polar residues" evidence="1">
    <location>
        <begin position="175"/>
        <end position="192"/>
    </location>
</feature>
<feature type="compositionally biased region" description="Gly residues" evidence="1">
    <location>
        <begin position="464"/>
        <end position="474"/>
    </location>
</feature>
<protein>
    <submittedName>
        <fullName evidence="3">Uncharacterized protein LOC100902864</fullName>
    </submittedName>
</protein>
<reference evidence="3" key="1">
    <citation type="submission" date="2025-08" db="UniProtKB">
        <authorList>
            <consortium name="RefSeq"/>
        </authorList>
    </citation>
    <scope>IDENTIFICATION</scope>
</reference>
<feature type="region of interest" description="Disordered" evidence="1">
    <location>
        <begin position="372"/>
        <end position="507"/>
    </location>
</feature>
<feature type="compositionally biased region" description="Gly residues" evidence="1">
    <location>
        <begin position="421"/>
        <end position="436"/>
    </location>
</feature>
<dbReference type="RefSeq" id="XP_003738392.1">
    <property type="nucleotide sequence ID" value="XM_003738344.2"/>
</dbReference>